<dbReference type="PANTHER" id="PTHR11070:SF17">
    <property type="entry name" value="DNA HELICASE IV"/>
    <property type="match status" value="1"/>
</dbReference>
<dbReference type="EMBL" id="QCXQ01000007">
    <property type="protein sequence ID" value="PWF99341.1"/>
    <property type="molecule type" value="Genomic_DNA"/>
</dbReference>
<dbReference type="AlphaFoldDB" id="A0A2V1MWS9"/>
<dbReference type="PROSITE" id="PS51198">
    <property type="entry name" value="UVRD_HELICASE_ATP_BIND"/>
    <property type="match status" value="1"/>
</dbReference>
<dbReference type="InterPro" id="IPR027417">
    <property type="entry name" value="P-loop_NTPase"/>
</dbReference>
<gene>
    <name evidence="8" type="ORF">DCM90_09550</name>
</gene>
<dbReference type="Pfam" id="PF13538">
    <property type="entry name" value="UvrD_C_2"/>
    <property type="match status" value="1"/>
</dbReference>
<dbReference type="GO" id="GO:0005829">
    <property type="term" value="C:cytosol"/>
    <property type="evidence" value="ECO:0007669"/>
    <property type="project" value="TreeGrafter"/>
</dbReference>
<dbReference type="RefSeq" id="WP_109251148.1">
    <property type="nucleotide sequence ID" value="NZ_QCXQ01000007.1"/>
</dbReference>
<organism evidence="8 9">
    <name type="scientific">Levilactobacillus bambusae</name>
    <dbReference type="NCBI Taxonomy" id="2024736"/>
    <lineage>
        <taxon>Bacteria</taxon>
        <taxon>Bacillati</taxon>
        <taxon>Bacillota</taxon>
        <taxon>Bacilli</taxon>
        <taxon>Lactobacillales</taxon>
        <taxon>Lactobacillaceae</taxon>
        <taxon>Levilactobacillus</taxon>
    </lineage>
</organism>
<dbReference type="SUPFAM" id="SSF52540">
    <property type="entry name" value="P-loop containing nucleoside triphosphate hydrolases"/>
    <property type="match status" value="1"/>
</dbReference>
<keyword evidence="9" id="KW-1185">Reference proteome</keyword>
<dbReference type="GO" id="GO:0003677">
    <property type="term" value="F:DNA binding"/>
    <property type="evidence" value="ECO:0007669"/>
    <property type="project" value="InterPro"/>
</dbReference>
<keyword evidence="1 5" id="KW-0547">Nucleotide-binding</keyword>
<dbReference type="GO" id="GO:0043138">
    <property type="term" value="F:3'-5' DNA helicase activity"/>
    <property type="evidence" value="ECO:0007669"/>
    <property type="project" value="TreeGrafter"/>
</dbReference>
<dbReference type="InterPro" id="IPR014016">
    <property type="entry name" value="UvrD-like_ATP-bd"/>
</dbReference>
<dbReference type="InterPro" id="IPR048228">
    <property type="entry name" value="HelD_bacillota"/>
</dbReference>
<keyword evidence="3 5" id="KW-0347">Helicase</keyword>
<dbReference type="NCBIfam" id="NF041464">
    <property type="entry name" value="HelD_BACSU"/>
    <property type="match status" value="1"/>
</dbReference>
<dbReference type="InterPro" id="IPR000212">
    <property type="entry name" value="DNA_helicase_UvrD/REP"/>
</dbReference>
<dbReference type="GO" id="GO:0016787">
    <property type="term" value="F:hydrolase activity"/>
    <property type="evidence" value="ECO:0007669"/>
    <property type="project" value="UniProtKB-UniRule"/>
</dbReference>
<evidence type="ECO:0000256" key="2">
    <source>
        <dbReference type="ARBA" id="ARBA00022801"/>
    </source>
</evidence>
<evidence type="ECO:0000313" key="8">
    <source>
        <dbReference type="EMBL" id="PWF99341.1"/>
    </source>
</evidence>
<feature type="binding site" evidence="5">
    <location>
        <begin position="229"/>
        <end position="236"/>
    </location>
    <ligand>
        <name>ATP</name>
        <dbReference type="ChEBI" id="CHEBI:30616"/>
    </ligand>
</feature>
<dbReference type="GO" id="GO:0000725">
    <property type="term" value="P:recombinational repair"/>
    <property type="evidence" value="ECO:0007669"/>
    <property type="project" value="TreeGrafter"/>
</dbReference>
<dbReference type="Pfam" id="PF00580">
    <property type="entry name" value="UvrD-helicase"/>
    <property type="match status" value="1"/>
</dbReference>
<evidence type="ECO:0000256" key="5">
    <source>
        <dbReference type="PROSITE-ProRule" id="PRU00560"/>
    </source>
</evidence>
<dbReference type="OrthoDB" id="9787585at2"/>
<evidence type="ECO:0000256" key="3">
    <source>
        <dbReference type="ARBA" id="ARBA00022806"/>
    </source>
</evidence>
<dbReference type="Gene3D" id="3.40.50.300">
    <property type="entry name" value="P-loop containing nucleotide triphosphate hydrolases"/>
    <property type="match status" value="2"/>
</dbReference>
<keyword evidence="2 5" id="KW-0378">Hydrolase</keyword>
<sequence>MDDEQKQEQARVDSVINKISDRIETTTDEYEKAHAEKRDVQKNYRNNTSVNWFEIDDRIDTSAELQQQRALESRLNENESIIKNQLERYQILEKSPYFGRIDIQDPDESQPERLYIGTSSFVDDDQNFLIYDWRAPVSSIYYNGVLGQVAYETPAGSQTTDLQKKRQYLIQNGHIENMFDTNETVGDEMLQHVLGEQNDDTMQNIVATIQREQNDIIRDTRSDLLVVQGAAGSGKTSAILQRIAFLLYHSRRELEADQIVLFSPNKLFSHYISDVLPSLGERNMAQVTLAEFFNERFEGLHVQSLFDRYEADQTHPGDAHLRDYKEGAEFMATIRDYCRNLKTPEMAFTDILFDGRIFFSHGEIKALYETLPNVLPVDRFLQLKNALIKQLKARIDVEAKKDWVQDAIDNLSTEEYHTLLGSKRRHQFQQLDDEVAYIAHKLVKDRLRSVYDAIYNGYFLDTYQQYNAFLNQCSLPENVSQSSWQQSISDYHDQIEYHRLNLIDAAPLLYLRDQLLGGGTNSAIQFLFIDEMQDYSLAQLLYLHHAFPRAKLTFLGDSEQALFKDVEEPEAVLRQLNEAFHVKKSRLITLNRSYRSTYPITTFAKSLLPDGDRIEAFNRPGDLPKLIIRYDHAGATRALIREVQTELAESSVCAILTKNLTEARQVYQEIHGELDQVTLLTDMDRSLPKGAVVLPIYLAKGLEFDSVIAYDVSAQNYPDASLTGTLYTIATRAMHHLTLLSIGPVSPLIATPRIPAGQLQIEHELNN</sequence>
<dbReference type="Proteomes" id="UP000245080">
    <property type="component" value="Unassembled WGS sequence"/>
</dbReference>
<protein>
    <submittedName>
        <fullName evidence="8">ATP-dependent DNA helicase</fullName>
    </submittedName>
</protein>
<dbReference type="InterPro" id="IPR027785">
    <property type="entry name" value="UvrD-like_helicase_C"/>
</dbReference>
<dbReference type="GO" id="GO:0005524">
    <property type="term" value="F:ATP binding"/>
    <property type="evidence" value="ECO:0007669"/>
    <property type="project" value="UniProtKB-UniRule"/>
</dbReference>
<keyword evidence="4 5" id="KW-0067">ATP-binding</keyword>
<proteinExistence type="predicted"/>
<evidence type="ECO:0000259" key="7">
    <source>
        <dbReference type="PROSITE" id="PS51198"/>
    </source>
</evidence>
<feature type="coiled-coil region" evidence="6">
    <location>
        <begin position="16"/>
        <end position="43"/>
    </location>
</feature>
<reference evidence="8 9" key="1">
    <citation type="journal article" date="2018" name="Int. J. Syst. Evol. Microbiol.">
        <title>Lactobacillus bambusae sp. nov., isolated from a traditional fermented Ma-bamboo shoots of Taiwan.</title>
        <authorList>
            <person name="Wang L.-T."/>
        </authorList>
    </citation>
    <scope>NUCLEOTIDE SEQUENCE [LARGE SCALE GENOMIC DNA]</scope>
    <source>
        <strain evidence="8 9">BS-W1</strain>
    </source>
</reference>
<accession>A0A2V1MWS9</accession>
<keyword evidence="6" id="KW-0175">Coiled coil</keyword>
<evidence type="ECO:0000256" key="6">
    <source>
        <dbReference type="SAM" id="Coils"/>
    </source>
</evidence>
<name>A0A2V1MWS9_9LACO</name>
<evidence type="ECO:0000313" key="9">
    <source>
        <dbReference type="Proteomes" id="UP000245080"/>
    </source>
</evidence>
<dbReference type="PANTHER" id="PTHR11070">
    <property type="entry name" value="UVRD / RECB / PCRA DNA HELICASE FAMILY MEMBER"/>
    <property type="match status" value="1"/>
</dbReference>
<evidence type="ECO:0000256" key="4">
    <source>
        <dbReference type="ARBA" id="ARBA00022840"/>
    </source>
</evidence>
<comment type="caution">
    <text evidence="8">The sequence shown here is derived from an EMBL/GenBank/DDBJ whole genome shotgun (WGS) entry which is preliminary data.</text>
</comment>
<evidence type="ECO:0000256" key="1">
    <source>
        <dbReference type="ARBA" id="ARBA00022741"/>
    </source>
</evidence>
<feature type="domain" description="UvrD-like helicase ATP-binding" evidence="7">
    <location>
        <begin position="208"/>
        <end position="597"/>
    </location>
</feature>